<proteinExistence type="predicted"/>
<feature type="domain" description="DUF6984" evidence="1">
    <location>
        <begin position="5"/>
        <end position="107"/>
    </location>
</feature>
<dbReference type="Pfam" id="PF22480">
    <property type="entry name" value="DUF6984"/>
    <property type="match status" value="1"/>
</dbReference>
<protein>
    <recommendedName>
        <fullName evidence="1">DUF6984 domain-containing protein</fullName>
    </recommendedName>
</protein>
<gene>
    <name evidence="2" type="ORF">GCM10010967_53220</name>
</gene>
<evidence type="ECO:0000313" key="3">
    <source>
        <dbReference type="Proteomes" id="UP000632339"/>
    </source>
</evidence>
<name>A0ABQ2IJ11_9BACT</name>
<dbReference type="InterPro" id="IPR054253">
    <property type="entry name" value="DUF6984"/>
</dbReference>
<dbReference type="EMBL" id="BMLI01000003">
    <property type="protein sequence ID" value="GGN10695.1"/>
    <property type="molecule type" value="Genomic_DNA"/>
</dbReference>
<sequence length="110" mass="12341">MESPRKATSQEESLLELLISKSSEVISKDWRDGLLVCSMDDGGMGSLHLFPNGEVRLGRTMGKQISEIQFIDQDNVEVLASLYVDTNGNLLELDIWKTDFSKLIAFPKSY</sequence>
<reference evidence="3" key="1">
    <citation type="journal article" date="2019" name="Int. J. Syst. Evol. Microbiol.">
        <title>The Global Catalogue of Microorganisms (GCM) 10K type strain sequencing project: providing services to taxonomists for standard genome sequencing and annotation.</title>
        <authorList>
            <consortium name="The Broad Institute Genomics Platform"/>
            <consortium name="The Broad Institute Genome Sequencing Center for Infectious Disease"/>
            <person name="Wu L."/>
            <person name="Ma J."/>
        </authorList>
    </citation>
    <scope>NUCLEOTIDE SEQUENCE [LARGE SCALE GENOMIC DNA]</scope>
    <source>
        <strain evidence="3">CGMCC 1.6375</strain>
    </source>
</reference>
<organism evidence="2 3">
    <name type="scientific">Dyadobacter beijingensis</name>
    <dbReference type="NCBI Taxonomy" id="365489"/>
    <lineage>
        <taxon>Bacteria</taxon>
        <taxon>Pseudomonadati</taxon>
        <taxon>Bacteroidota</taxon>
        <taxon>Cytophagia</taxon>
        <taxon>Cytophagales</taxon>
        <taxon>Spirosomataceae</taxon>
        <taxon>Dyadobacter</taxon>
    </lineage>
</organism>
<evidence type="ECO:0000259" key="1">
    <source>
        <dbReference type="Pfam" id="PF22480"/>
    </source>
</evidence>
<dbReference type="Proteomes" id="UP000632339">
    <property type="component" value="Unassembled WGS sequence"/>
</dbReference>
<evidence type="ECO:0000313" key="2">
    <source>
        <dbReference type="EMBL" id="GGN10695.1"/>
    </source>
</evidence>
<accession>A0ABQ2IJ11</accession>
<comment type="caution">
    <text evidence="2">The sequence shown here is derived from an EMBL/GenBank/DDBJ whole genome shotgun (WGS) entry which is preliminary data.</text>
</comment>
<keyword evidence="3" id="KW-1185">Reference proteome</keyword>
<dbReference type="RefSeq" id="WP_019945013.1">
    <property type="nucleotide sequence ID" value="NZ_BMLI01000003.1"/>
</dbReference>